<dbReference type="Proteomes" id="UP001145742">
    <property type="component" value="Unassembled WGS sequence"/>
</dbReference>
<comment type="caution">
    <text evidence="1">The sequence shown here is derived from an EMBL/GenBank/DDBJ whole genome shotgun (WGS) entry which is preliminary data.</text>
</comment>
<organism evidence="1 2">
    <name type="scientific">Willisornis vidua</name>
    <name type="common">Xingu scale-backed antbird</name>
    <dbReference type="NCBI Taxonomy" id="1566151"/>
    <lineage>
        <taxon>Eukaryota</taxon>
        <taxon>Metazoa</taxon>
        <taxon>Chordata</taxon>
        <taxon>Craniata</taxon>
        <taxon>Vertebrata</taxon>
        <taxon>Euteleostomi</taxon>
        <taxon>Archelosauria</taxon>
        <taxon>Archosauria</taxon>
        <taxon>Dinosauria</taxon>
        <taxon>Saurischia</taxon>
        <taxon>Theropoda</taxon>
        <taxon>Coelurosauria</taxon>
        <taxon>Aves</taxon>
        <taxon>Neognathae</taxon>
        <taxon>Neoaves</taxon>
        <taxon>Telluraves</taxon>
        <taxon>Australaves</taxon>
        <taxon>Passeriformes</taxon>
        <taxon>Thamnophilidae</taxon>
        <taxon>Willisornis</taxon>
    </lineage>
</organism>
<protein>
    <submittedName>
        <fullName evidence="1">Uncharacterized protein</fullName>
    </submittedName>
</protein>
<dbReference type="EMBL" id="WHWB01034420">
    <property type="protein sequence ID" value="KAJ7410210.1"/>
    <property type="molecule type" value="Genomic_DNA"/>
</dbReference>
<evidence type="ECO:0000313" key="1">
    <source>
        <dbReference type="EMBL" id="KAJ7410210.1"/>
    </source>
</evidence>
<gene>
    <name evidence="1" type="ORF">WISP_109958</name>
</gene>
<evidence type="ECO:0000313" key="2">
    <source>
        <dbReference type="Proteomes" id="UP001145742"/>
    </source>
</evidence>
<name>A0ABQ9D1P4_9PASS</name>
<accession>A0ABQ9D1P4</accession>
<reference evidence="1" key="1">
    <citation type="submission" date="2019-10" db="EMBL/GenBank/DDBJ databases">
        <authorList>
            <person name="Soares A.E.R."/>
            <person name="Aleixo A."/>
            <person name="Schneider P."/>
            <person name="Miyaki C.Y."/>
            <person name="Schneider M.P."/>
            <person name="Mello C."/>
            <person name="Vasconcelos A.T.R."/>
        </authorList>
    </citation>
    <scope>NUCLEOTIDE SEQUENCE</scope>
    <source>
        <tissue evidence="1">Muscle</tissue>
    </source>
</reference>
<proteinExistence type="predicted"/>
<keyword evidence="2" id="KW-1185">Reference proteome</keyword>
<sequence length="82" mass="9468">MVPDVLCIYNAKDQVTQSRATSTADDGERRKGGVEGTSHHLELIEGYVMWRREGMKWYKEYVIGKPQMKITLWIHSVDLSKV</sequence>